<dbReference type="AlphaFoldDB" id="A0A0C3PKB2"/>
<reference evidence="2" key="2">
    <citation type="submission" date="2015-01" db="EMBL/GenBank/DDBJ databases">
        <title>Evolutionary Origins and Diversification of the Mycorrhizal Mutualists.</title>
        <authorList>
            <consortium name="DOE Joint Genome Institute"/>
            <consortium name="Mycorrhizal Genomics Consortium"/>
            <person name="Kohler A."/>
            <person name="Kuo A."/>
            <person name="Nagy L.G."/>
            <person name="Floudas D."/>
            <person name="Copeland A."/>
            <person name="Barry K.W."/>
            <person name="Cichocki N."/>
            <person name="Veneault-Fourrey C."/>
            <person name="LaButti K."/>
            <person name="Lindquist E.A."/>
            <person name="Lipzen A."/>
            <person name="Lundell T."/>
            <person name="Morin E."/>
            <person name="Murat C."/>
            <person name="Riley R."/>
            <person name="Ohm R."/>
            <person name="Sun H."/>
            <person name="Tunlid A."/>
            <person name="Henrissat B."/>
            <person name="Grigoriev I.V."/>
            <person name="Hibbett D.S."/>
            <person name="Martin F."/>
        </authorList>
    </citation>
    <scope>NUCLEOTIDE SEQUENCE [LARGE SCALE GENOMIC DNA]</scope>
    <source>
        <strain evidence="2">Marx 270</strain>
    </source>
</reference>
<dbReference type="EMBL" id="KN831956">
    <property type="protein sequence ID" value="KIO08664.1"/>
    <property type="molecule type" value="Genomic_DNA"/>
</dbReference>
<reference evidence="1 2" key="1">
    <citation type="submission" date="2014-04" db="EMBL/GenBank/DDBJ databases">
        <authorList>
            <consortium name="DOE Joint Genome Institute"/>
            <person name="Kuo A."/>
            <person name="Kohler A."/>
            <person name="Costa M.D."/>
            <person name="Nagy L.G."/>
            <person name="Floudas D."/>
            <person name="Copeland A."/>
            <person name="Barry K.W."/>
            <person name="Cichocki N."/>
            <person name="Veneault-Fourrey C."/>
            <person name="LaButti K."/>
            <person name="Lindquist E.A."/>
            <person name="Lipzen A."/>
            <person name="Lundell T."/>
            <person name="Morin E."/>
            <person name="Murat C."/>
            <person name="Sun H."/>
            <person name="Tunlid A."/>
            <person name="Henrissat B."/>
            <person name="Grigoriev I.V."/>
            <person name="Hibbett D.S."/>
            <person name="Martin F."/>
            <person name="Nordberg H.P."/>
            <person name="Cantor M.N."/>
            <person name="Hua S.X."/>
        </authorList>
    </citation>
    <scope>NUCLEOTIDE SEQUENCE [LARGE SCALE GENOMIC DNA]</scope>
    <source>
        <strain evidence="1 2">Marx 270</strain>
    </source>
</reference>
<gene>
    <name evidence="1" type="ORF">M404DRAFT_133027</name>
</gene>
<keyword evidence="2" id="KW-1185">Reference proteome</keyword>
<dbReference type="Proteomes" id="UP000054217">
    <property type="component" value="Unassembled WGS sequence"/>
</dbReference>
<evidence type="ECO:0000313" key="2">
    <source>
        <dbReference type="Proteomes" id="UP000054217"/>
    </source>
</evidence>
<protein>
    <submittedName>
        <fullName evidence="1">Uncharacterized protein</fullName>
    </submittedName>
</protein>
<organism evidence="1 2">
    <name type="scientific">Pisolithus tinctorius Marx 270</name>
    <dbReference type="NCBI Taxonomy" id="870435"/>
    <lineage>
        <taxon>Eukaryota</taxon>
        <taxon>Fungi</taxon>
        <taxon>Dikarya</taxon>
        <taxon>Basidiomycota</taxon>
        <taxon>Agaricomycotina</taxon>
        <taxon>Agaricomycetes</taxon>
        <taxon>Agaricomycetidae</taxon>
        <taxon>Boletales</taxon>
        <taxon>Sclerodermatineae</taxon>
        <taxon>Pisolithaceae</taxon>
        <taxon>Pisolithus</taxon>
    </lineage>
</organism>
<accession>A0A0C3PKB2</accession>
<dbReference type="HOGENOM" id="CLU_046434_0_0_1"/>
<dbReference type="InParanoid" id="A0A0C3PKB2"/>
<name>A0A0C3PKB2_PISTI</name>
<dbReference type="OrthoDB" id="2804425at2759"/>
<sequence length="244" mass="26701">MGGSSGNIAVVKGSGEDIVEMILSGIFEIDCQAFFMGPEGGFFPSNAYNKEFVDMKLSCNLIAVQRNSIYGASQQDFPAIMASLWALEKLIPLRKGETVLSCVRENRGQACIRLNHMLFIHNSETNLQPKNTDTDPETAVDDGEMKSLAWKLDADVWPVQERLRGALAQAAETHVISPLPVFDLDGESIDPSDYICKLSGAIVCVHFALVHYSIGSDKKSVFMAVVHDMVILRELVAAPVNPLK</sequence>
<proteinExistence type="predicted"/>
<evidence type="ECO:0000313" key="1">
    <source>
        <dbReference type="EMBL" id="KIO08664.1"/>
    </source>
</evidence>